<protein>
    <submittedName>
        <fullName evidence="1">Uncharacterized protein</fullName>
    </submittedName>
</protein>
<dbReference type="AlphaFoldDB" id="F4SDP1"/>
<proteinExistence type="predicted"/>
<accession>F4SDP1</accession>
<dbReference type="RefSeq" id="XP_007419493.1">
    <property type="nucleotide sequence ID" value="XM_007419431.1"/>
</dbReference>
<gene>
    <name evidence="1" type="ORF">MELLADRAFT_58255</name>
</gene>
<dbReference type="GeneID" id="18929159"/>
<name>F4SDP1_MELLP</name>
<keyword evidence="2" id="KW-1185">Reference proteome</keyword>
<dbReference type="InParanoid" id="F4SDP1"/>
<dbReference type="Proteomes" id="UP000001072">
    <property type="component" value="Unassembled WGS sequence"/>
</dbReference>
<sequence length="68" mass="6944">MAKQLAPKCCHVSSTPEHTTVCDATPQCGGGSYVACAGNLPTCVEISHPSTSPYSPPTCAQGSFAQCQ</sequence>
<dbReference type="HOGENOM" id="CLU_2794469_0_0_1"/>
<dbReference type="EMBL" id="GL883276">
    <property type="protein sequence ID" value="EGF97236.1"/>
    <property type="molecule type" value="Genomic_DNA"/>
</dbReference>
<dbReference type="KEGG" id="mlr:MELLADRAFT_58255"/>
<evidence type="ECO:0000313" key="2">
    <source>
        <dbReference type="Proteomes" id="UP000001072"/>
    </source>
</evidence>
<reference evidence="2" key="1">
    <citation type="journal article" date="2011" name="Proc. Natl. Acad. Sci. U.S.A.">
        <title>Obligate biotrophy features unraveled by the genomic analysis of rust fungi.</title>
        <authorList>
            <person name="Duplessis S."/>
            <person name="Cuomo C.A."/>
            <person name="Lin Y.-C."/>
            <person name="Aerts A."/>
            <person name="Tisserant E."/>
            <person name="Veneault-Fourrey C."/>
            <person name="Joly D.L."/>
            <person name="Hacquard S."/>
            <person name="Amselem J."/>
            <person name="Cantarel B.L."/>
            <person name="Chiu R."/>
            <person name="Coutinho P.M."/>
            <person name="Feau N."/>
            <person name="Field M."/>
            <person name="Frey P."/>
            <person name="Gelhaye E."/>
            <person name="Goldberg J."/>
            <person name="Grabherr M.G."/>
            <person name="Kodira C.D."/>
            <person name="Kohler A."/>
            <person name="Kuees U."/>
            <person name="Lindquist E.A."/>
            <person name="Lucas S.M."/>
            <person name="Mago R."/>
            <person name="Mauceli E."/>
            <person name="Morin E."/>
            <person name="Murat C."/>
            <person name="Pangilinan J.L."/>
            <person name="Park R."/>
            <person name="Pearson M."/>
            <person name="Quesneville H."/>
            <person name="Rouhier N."/>
            <person name="Sakthikumar S."/>
            <person name="Salamov A.A."/>
            <person name="Schmutz J."/>
            <person name="Selles B."/>
            <person name="Shapiro H."/>
            <person name="Tanguay P."/>
            <person name="Tuskan G.A."/>
            <person name="Henrissat B."/>
            <person name="Van de Peer Y."/>
            <person name="Rouze P."/>
            <person name="Ellis J.G."/>
            <person name="Dodds P.N."/>
            <person name="Schein J.E."/>
            <person name="Zhong S."/>
            <person name="Hamelin R.C."/>
            <person name="Grigoriev I.V."/>
            <person name="Szabo L.J."/>
            <person name="Martin F."/>
        </authorList>
    </citation>
    <scope>NUCLEOTIDE SEQUENCE [LARGE SCALE GENOMIC DNA]</scope>
    <source>
        <strain evidence="2">98AG31 / pathotype 3-4-7</strain>
    </source>
</reference>
<organism evidence="2">
    <name type="scientific">Melampsora larici-populina (strain 98AG31 / pathotype 3-4-7)</name>
    <name type="common">Poplar leaf rust fungus</name>
    <dbReference type="NCBI Taxonomy" id="747676"/>
    <lineage>
        <taxon>Eukaryota</taxon>
        <taxon>Fungi</taxon>
        <taxon>Dikarya</taxon>
        <taxon>Basidiomycota</taxon>
        <taxon>Pucciniomycotina</taxon>
        <taxon>Pucciniomycetes</taxon>
        <taxon>Pucciniales</taxon>
        <taxon>Melampsoraceae</taxon>
        <taxon>Melampsora</taxon>
    </lineage>
</organism>
<evidence type="ECO:0000313" key="1">
    <source>
        <dbReference type="EMBL" id="EGF97236.1"/>
    </source>
</evidence>
<dbReference type="VEuPathDB" id="FungiDB:MELLADRAFT_58255"/>